<dbReference type="Proteomes" id="UP001161757">
    <property type="component" value="Unassembled WGS sequence"/>
</dbReference>
<gene>
    <name evidence="4" type="ORF">HRR80_005929</name>
</gene>
<evidence type="ECO:0000256" key="1">
    <source>
        <dbReference type="ARBA" id="ARBA00022801"/>
    </source>
</evidence>
<keyword evidence="3" id="KW-0732">Signal</keyword>
<dbReference type="PANTHER" id="PTHR45648:SF22">
    <property type="entry name" value="GDSL LIPASE_ACYLHYDROLASE FAMILY PROTEIN (AFU_ORTHOLOGUE AFUA_4G14700)"/>
    <property type="match status" value="1"/>
</dbReference>
<dbReference type="Pfam" id="PF00657">
    <property type="entry name" value="Lipase_GDSL"/>
    <property type="match status" value="1"/>
</dbReference>
<feature type="signal peptide" evidence="3">
    <location>
        <begin position="1"/>
        <end position="25"/>
    </location>
</feature>
<evidence type="ECO:0000256" key="2">
    <source>
        <dbReference type="SAM" id="MobiDB-lite"/>
    </source>
</evidence>
<evidence type="ECO:0000313" key="5">
    <source>
        <dbReference type="Proteomes" id="UP001161757"/>
    </source>
</evidence>
<feature type="compositionally biased region" description="Low complexity" evidence="2">
    <location>
        <begin position="32"/>
        <end position="41"/>
    </location>
</feature>
<keyword evidence="1" id="KW-0378">Hydrolase</keyword>
<dbReference type="PANTHER" id="PTHR45648">
    <property type="entry name" value="GDSL LIPASE/ACYLHYDROLASE FAMILY PROTEIN (AFU_ORTHOLOGUE AFUA_4G14700)"/>
    <property type="match status" value="1"/>
</dbReference>
<evidence type="ECO:0008006" key="6">
    <source>
        <dbReference type="Google" id="ProtNLM"/>
    </source>
</evidence>
<dbReference type="CDD" id="cd01846">
    <property type="entry name" value="fatty_acyltransferase_like"/>
    <property type="match status" value="1"/>
</dbReference>
<dbReference type="InterPro" id="IPR001087">
    <property type="entry name" value="GDSL"/>
</dbReference>
<dbReference type="EMBL" id="JAJGCB010000011">
    <property type="protein sequence ID" value="KAJ8990445.1"/>
    <property type="molecule type" value="Genomic_DNA"/>
</dbReference>
<evidence type="ECO:0000256" key="3">
    <source>
        <dbReference type="SAM" id="SignalP"/>
    </source>
</evidence>
<dbReference type="InterPro" id="IPR051058">
    <property type="entry name" value="GDSL_Est/Lipase"/>
</dbReference>
<dbReference type="InterPro" id="IPR036514">
    <property type="entry name" value="SGNH_hydro_sf"/>
</dbReference>
<feature type="region of interest" description="Disordered" evidence="2">
    <location>
        <begin position="32"/>
        <end position="52"/>
    </location>
</feature>
<reference evidence="4" key="1">
    <citation type="submission" date="2023-01" db="EMBL/GenBank/DDBJ databases">
        <title>Exophiala dermititidis isolated from Cystic Fibrosis Patient.</title>
        <authorList>
            <person name="Kurbessoian T."/>
            <person name="Crocker A."/>
            <person name="Murante D."/>
            <person name="Hogan D.A."/>
            <person name="Stajich J.E."/>
        </authorList>
    </citation>
    <scope>NUCLEOTIDE SEQUENCE</scope>
    <source>
        <strain evidence="4">Ex8</strain>
    </source>
</reference>
<comment type="caution">
    <text evidence="4">The sequence shown here is derived from an EMBL/GenBank/DDBJ whole genome shotgun (WGS) entry which is preliminary data.</text>
</comment>
<evidence type="ECO:0000313" key="4">
    <source>
        <dbReference type="EMBL" id="KAJ8990445.1"/>
    </source>
</evidence>
<sequence length="403" mass="44305">MKTPTASLATAIYLAHLISSVSVAGFVVPRHSSSSSSSSSSNRDHSSPSGTPWSASNFDSLITFGDSYTDESRLGWFINHNGSAPPAGTLLPESNSTAGGGRTWPRYVVQYTGSTDNNDAWTPQMTLYNYAVSGAACSNEITPRWFSTINAPFPSVLDYEIPAFRADLSATRFNSTPPEPYFTPSLTASSAVYALWIGTNDLGVWAFLTDSQIPGKVLSDYTSCIYEVFDNLYASGGRRFVLMNTAPLELAPLYANETLHGVGDNQYWPDKPSNLTQIAETMHEYTSTVNTVFRYQTPFDIAKNRYPGAEFALFDVHGLILDIYNNPTTYLNGTGVGPGSESVWGYENHCNVNQTVCVKRENGTNPDAFLWFDELHPSEQTDRIIARHFVDVLNGNSTYATYY</sequence>
<protein>
    <recommendedName>
        <fullName evidence="6">Carbohydrate esterase family 16 protein</fullName>
    </recommendedName>
</protein>
<dbReference type="GO" id="GO:0016788">
    <property type="term" value="F:hydrolase activity, acting on ester bonds"/>
    <property type="evidence" value="ECO:0007669"/>
    <property type="project" value="InterPro"/>
</dbReference>
<accession>A0AAN6EV27</accession>
<dbReference type="SUPFAM" id="SSF52266">
    <property type="entry name" value="SGNH hydrolase"/>
    <property type="match status" value="1"/>
</dbReference>
<dbReference type="AlphaFoldDB" id="A0AAN6EV27"/>
<proteinExistence type="predicted"/>
<feature type="chain" id="PRO_5042865424" description="Carbohydrate esterase family 16 protein" evidence="3">
    <location>
        <begin position="26"/>
        <end position="403"/>
    </location>
</feature>
<name>A0AAN6EV27_EXODE</name>
<dbReference type="Gene3D" id="3.40.50.1110">
    <property type="entry name" value="SGNH hydrolase"/>
    <property type="match status" value="1"/>
</dbReference>
<organism evidence="4 5">
    <name type="scientific">Exophiala dermatitidis</name>
    <name type="common">Black yeast-like fungus</name>
    <name type="synonym">Wangiella dermatitidis</name>
    <dbReference type="NCBI Taxonomy" id="5970"/>
    <lineage>
        <taxon>Eukaryota</taxon>
        <taxon>Fungi</taxon>
        <taxon>Dikarya</taxon>
        <taxon>Ascomycota</taxon>
        <taxon>Pezizomycotina</taxon>
        <taxon>Eurotiomycetes</taxon>
        <taxon>Chaetothyriomycetidae</taxon>
        <taxon>Chaetothyriales</taxon>
        <taxon>Herpotrichiellaceae</taxon>
        <taxon>Exophiala</taxon>
    </lineage>
</organism>